<dbReference type="Gene3D" id="3.30.70.80">
    <property type="entry name" value="Peptidase S8 propeptide/proteinase inhibitor I9"/>
    <property type="match status" value="1"/>
</dbReference>
<feature type="domain" description="Subtilisin-like protease fibronectin type-III" evidence="13">
    <location>
        <begin position="750"/>
        <end position="842"/>
    </location>
</feature>
<dbReference type="PRINTS" id="PR00723">
    <property type="entry name" value="SUBTILISIN"/>
</dbReference>
<dbReference type="InterPro" id="IPR023828">
    <property type="entry name" value="Peptidase_S8_Ser-AS"/>
</dbReference>
<evidence type="ECO:0000313" key="15">
    <source>
        <dbReference type="Proteomes" id="UP000549913"/>
    </source>
</evidence>
<feature type="region of interest" description="Disordered" evidence="7">
    <location>
        <begin position="1"/>
        <end position="22"/>
    </location>
</feature>
<dbReference type="AlphaFoldDB" id="A0A852SIY3"/>
<organism evidence="14 15">
    <name type="scientific">Herbiconiux flava</name>
    <dbReference type="NCBI Taxonomy" id="881268"/>
    <lineage>
        <taxon>Bacteria</taxon>
        <taxon>Bacillati</taxon>
        <taxon>Actinomycetota</taxon>
        <taxon>Actinomycetes</taxon>
        <taxon>Micrococcales</taxon>
        <taxon>Microbacteriaceae</taxon>
        <taxon>Herbiconiux</taxon>
    </lineage>
</organism>
<evidence type="ECO:0000256" key="5">
    <source>
        <dbReference type="PIRSR" id="PIRSR615500-1"/>
    </source>
</evidence>
<name>A0A852SIY3_9MICO</name>
<dbReference type="Pfam" id="PF00082">
    <property type="entry name" value="Peptidase_S8"/>
    <property type="match status" value="1"/>
</dbReference>
<dbReference type="SUPFAM" id="SSF52743">
    <property type="entry name" value="Subtilisin-like"/>
    <property type="match status" value="1"/>
</dbReference>
<dbReference type="InterPro" id="IPR037045">
    <property type="entry name" value="S8pro/Inhibitor_I9_sf"/>
</dbReference>
<dbReference type="Gene3D" id="3.40.50.200">
    <property type="entry name" value="Peptidase S8/S53 domain"/>
    <property type="match status" value="1"/>
</dbReference>
<dbReference type="Pfam" id="PF05922">
    <property type="entry name" value="Inhibitor_I9"/>
    <property type="match status" value="1"/>
</dbReference>
<evidence type="ECO:0000313" key="14">
    <source>
        <dbReference type="EMBL" id="NYD69330.1"/>
    </source>
</evidence>
<feature type="compositionally biased region" description="Low complexity" evidence="7">
    <location>
        <begin position="1081"/>
        <end position="1090"/>
    </location>
</feature>
<keyword evidence="15" id="KW-1185">Reference proteome</keyword>
<proteinExistence type="inferred from homology"/>
<evidence type="ECO:0000259" key="10">
    <source>
        <dbReference type="Pfam" id="PF02225"/>
    </source>
</evidence>
<keyword evidence="4 6" id="KW-0720">Serine protease</keyword>
<sequence>MPLASARPLFRSDPGGGPRGRRSRQAAALVAVAGIIAAGSFAFSSASAAPAGSAVKPPVGPSVPVSYVDGTYIVTLVDDPAATYTGSDQRFAQTAPEGGQQLEAAAPAVEAYSAHLQNQQDAVASSVGASVGYSYTLTLNGFSANLTADQAAELANRRDVAAVTKSEVKHLDRAPAAAPTAPVEAAALTPFPETGQQSSTDFLGLSGDDGLWSELGGQSQAGAGIVVGDIDSGIAPENPSFAGDTLGTAEGAEPYLDGDRIVFEKSDGQTYSGICQPGLDGDQQWTGEECNTKLIGASWFLPKSLYDLVGTPDRPEFLSPRDGDGHGSHTTSTAAGNADVDATIGDYDFGDISGVAPAAKVAEYKVCWNGNGKETDDGCYTESILAAIEQAVADGVDVINYSIGGGAATSTFALEDQAFFGAAAAGVFVSASAGNSGPGASTLDHASPWYTTVAASSIPTYTATAELGNGEKFAGASITVHEPVTAPLALGDDVGGDDGDVDPTICETGSLSPALTAGKIVVCEAGVTARVSKSAEVARAGGVGMLLVNPFPNANHADDHSVPSIQIDSDHYDAIYAYAATAGATATLVEGNTSGEERPVPQVAGFSSRGPAEADTADVLKPDITAPGVSILADGANQQGDDPNFQFESGTSMSAPHVAGLAALYLTKFPNASVSTIKSSMMTSAYDSVEQDGSASSDVFAQGAGHVDPSRMLDPGLVYDSGPQDWYAFLLGEGYVFPEPLGVEPIDPSDLNQPSIAIGSLAGLQTVTRTVTSTAAGSYTASLDIPGVETTVTPSTLSFGAAGETASYTVTFDVADAPLDEFATGYLVWSGDTGEVRSPVAVRPVALAVPYEVSGEGNSGTVSVPVTPGIDGNLPLAVTGLAEGTLVEDASAGDGHSGSLPKGETFESTVTVEEGTSFARFDLDALTDTDDLDLYVDRIGEDGKPVTSYTSATGSADERVDIENPEPGTYRVTVDIFSVTDGSDASVFDLVEYLLGVGETPGALTAPASLDLVSGQATSYDVSWTDLDGPARFLGTVAYGDTGLSTLVSVTTTQAAPTPTPTPTETATPTPAPSGSPAPGDPGATSAPAPGAGGSGSSGLANTGFAGLGIGMIAVVVLAGGIAVVLVMRRRASRS</sequence>
<reference evidence="14 15" key="1">
    <citation type="submission" date="2020-07" db="EMBL/GenBank/DDBJ databases">
        <title>Sequencing the genomes of 1000 actinobacteria strains.</title>
        <authorList>
            <person name="Klenk H.-P."/>
        </authorList>
    </citation>
    <scope>NUCLEOTIDE SEQUENCE [LARGE SCALE GENOMIC DNA]</scope>
    <source>
        <strain evidence="14 15">DSM 26474</strain>
    </source>
</reference>
<dbReference type="GO" id="GO:0006508">
    <property type="term" value="P:proteolysis"/>
    <property type="evidence" value="ECO:0007669"/>
    <property type="project" value="UniProtKB-KW"/>
</dbReference>
<feature type="domain" description="PA" evidence="10">
    <location>
        <begin position="485"/>
        <end position="574"/>
    </location>
</feature>
<dbReference type="InterPro" id="IPR045051">
    <property type="entry name" value="SBT"/>
</dbReference>
<dbReference type="Pfam" id="PF04151">
    <property type="entry name" value="PPC"/>
    <property type="match status" value="1"/>
</dbReference>
<feature type="active site" description="Charge relay system" evidence="5 6">
    <location>
        <position position="326"/>
    </location>
</feature>
<protein>
    <submittedName>
        <fullName evidence="14">Subtilisin family serine protease</fullName>
    </submittedName>
</protein>
<dbReference type="Gene3D" id="2.60.120.380">
    <property type="match status" value="1"/>
</dbReference>
<gene>
    <name evidence="14" type="ORF">BJ984_000488</name>
</gene>
<dbReference type="Proteomes" id="UP000549913">
    <property type="component" value="Unassembled WGS sequence"/>
</dbReference>
<dbReference type="RefSeq" id="WP_179546682.1">
    <property type="nucleotide sequence ID" value="NZ_BSEW01000001.1"/>
</dbReference>
<comment type="similarity">
    <text evidence="1 6">Belongs to the peptidase S8 family.</text>
</comment>
<feature type="compositionally biased region" description="Basic and acidic residues" evidence="7">
    <location>
        <begin position="316"/>
        <end position="327"/>
    </location>
</feature>
<evidence type="ECO:0000256" key="1">
    <source>
        <dbReference type="ARBA" id="ARBA00011073"/>
    </source>
</evidence>
<feature type="domain" description="Inhibitor I9" evidence="12">
    <location>
        <begin position="71"/>
        <end position="171"/>
    </location>
</feature>
<dbReference type="PROSITE" id="PS51892">
    <property type="entry name" value="SUBTILASE"/>
    <property type="match status" value="1"/>
</dbReference>
<evidence type="ECO:0000256" key="3">
    <source>
        <dbReference type="ARBA" id="ARBA00022801"/>
    </source>
</evidence>
<dbReference type="PANTHER" id="PTHR10795">
    <property type="entry name" value="PROPROTEIN CONVERTASE SUBTILISIN/KEXIN"/>
    <property type="match status" value="1"/>
</dbReference>
<evidence type="ECO:0000259" key="12">
    <source>
        <dbReference type="Pfam" id="PF05922"/>
    </source>
</evidence>
<evidence type="ECO:0000256" key="4">
    <source>
        <dbReference type="ARBA" id="ARBA00022825"/>
    </source>
</evidence>
<keyword evidence="2 6" id="KW-0645">Protease</keyword>
<feature type="active site" description="Charge relay system" evidence="5 6">
    <location>
        <position position="231"/>
    </location>
</feature>
<evidence type="ECO:0000256" key="6">
    <source>
        <dbReference type="PROSITE-ProRule" id="PRU01240"/>
    </source>
</evidence>
<evidence type="ECO:0000259" key="11">
    <source>
        <dbReference type="Pfam" id="PF04151"/>
    </source>
</evidence>
<dbReference type="InterPro" id="IPR000209">
    <property type="entry name" value="Peptidase_S8/S53_dom"/>
</dbReference>
<accession>A0A852SIY3</accession>
<keyword evidence="3 6" id="KW-0378">Hydrolase</keyword>
<dbReference type="Pfam" id="PF02225">
    <property type="entry name" value="PA"/>
    <property type="match status" value="1"/>
</dbReference>
<evidence type="ECO:0000259" key="9">
    <source>
        <dbReference type="Pfam" id="PF00082"/>
    </source>
</evidence>
<dbReference type="Pfam" id="PF17766">
    <property type="entry name" value="fn3_6"/>
    <property type="match status" value="1"/>
</dbReference>
<keyword evidence="8" id="KW-0812">Transmembrane</keyword>
<feature type="compositionally biased region" description="Pro residues" evidence="7">
    <location>
        <begin position="1070"/>
        <end position="1080"/>
    </location>
</feature>
<feature type="active site" description="Charge relay system" evidence="5 6">
    <location>
        <position position="652"/>
    </location>
</feature>
<dbReference type="CDD" id="cd02120">
    <property type="entry name" value="PA_subtilisin_like"/>
    <property type="match status" value="1"/>
</dbReference>
<dbReference type="PROSITE" id="PS00138">
    <property type="entry name" value="SUBTILASE_SER"/>
    <property type="match status" value="1"/>
</dbReference>
<evidence type="ECO:0000256" key="2">
    <source>
        <dbReference type="ARBA" id="ARBA00022670"/>
    </source>
</evidence>
<dbReference type="InterPro" id="IPR007280">
    <property type="entry name" value="Peptidase_C_arc/bac"/>
</dbReference>
<feature type="domain" description="Peptidase C-terminal archaeal/bacterial" evidence="11">
    <location>
        <begin position="909"/>
        <end position="975"/>
    </location>
</feature>
<feature type="region of interest" description="Disordered" evidence="7">
    <location>
        <begin position="1052"/>
        <end position="1097"/>
    </location>
</feature>
<feature type="region of interest" description="Disordered" evidence="7">
    <location>
        <begin position="316"/>
        <end position="335"/>
    </location>
</feature>
<dbReference type="InterPro" id="IPR015500">
    <property type="entry name" value="Peptidase_S8_subtilisin-rel"/>
</dbReference>
<dbReference type="Gene3D" id="3.50.30.30">
    <property type="match status" value="1"/>
</dbReference>
<dbReference type="InterPro" id="IPR010259">
    <property type="entry name" value="S8pro/Inhibitor_I9"/>
</dbReference>
<evidence type="ECO:0000256" key="8">
    <source>
        <dbReference type="SAM" id="Phobius"/>
    </source>
</evidence>
<dbReference type="InterPro" id="IPR003137">
    <property type="entry name" value="PA_domain"/>
</dbReference>
<dbReference type="EMBL" id="JACCBM010000001">
    <property type="protein sequence ID" value="NYD69330.1"/>
    <property type="molecule type" value="Genomic_DNA"/>
</dbReference>
<feature type="compositionally biased region" description="Low complexity" evidence="7">
    <location>
        <begin position="1052"/>
        <end position="1069"/>
    </location>
</feature>
<dbReference type="Gene3D" id="2.60.40.2310">
    <property type="match status" value="1"/>
</dbReference>
<dbReference type="GO" id="GO:0004252">
    <property type="term" value="F:serine-type endopeptidase activity"/>
    <property type="evidence" value="ECO:0007669"/>
    <property type="project" value="UniProtKB-UniRule"/>
</dbReference>
<dbReference type="InterPro" id="IPR041469">
    <property type="entry name" value="Subtilisin-like_FN3"/>
</dbReference>
<dbReference type="InterPro" id="IPR036852">
    <property type="entry name" value="Peptidase_S8/S53_dom_sf"/>
</dbReference>
<evidence type="ECO:0000259" key="13">
    <source>
        <dbReference type="Pfam" id="PF17766"/>
    </source>
</evidence>
<comment type="caution">
    <text evidence="14">The sequence shown here is derived from an EMBL/GenBank/DDBJ whole genome shotgun (WGS) entry which is preliminary data.</text>
</comment>
<feature type="domain" description="Peptidase S8/S53" evidence="9">
    <location>
        <begin position="222"/>
        <end position="703"/>
    </location>
</feature>
<keyword evidence="8" id="KW-0472">Membrane</keyword>
<evidence type="ECO:0000256" key="7">
    <source>
        <dbReference type="SAM" id="MobiDB-lite"/>
    </source>
</evidence>
<keyword evidence="8" id="KW-1133">Transmembrane helix</keyword>
<feature type="transmembrane region" description="Helical" evidence="8">
    <location>
        <begin position="1105"/>
        <end position="1128"/>
    </location>
</feature>